<keyword evidence="3" id="KW-1185">Reference proteome</keyword>
<dbReference type="AlphaFoldDB" id="A0A8K0XSB9"/>
<evidence type="ECO:0000256" key="1">
    <source>
        <dbReference type="SAM" id="Phobius"/>
    </source>
</evidence>
<feature type="transmembrane region" description="Helical" evidence="1">
    <location>
        <begin position="6"/>
        <end position="24"/>
    </location>
</feature>
<name>A0A8K0XSB9_9AGAR</name>
<keyword evidence="1" id="KW-1133">Transmembrane helix</keyword>
<evidence type="ECO:0000313" key="2">
    <source>
        <dbReference type="EMBL" id="KAH8103621.1"/>
    </source>
</evidence>
<evidence type="ECO:0000313" key="3">
    <source>
        <dbReference type="Proteomes" id="UP000813824"/>
    </source>
</evidence>
<organism evidence="2 3">
    <name type="scientific">Cristinia sonorae</name>
    <dbReference type="NCBI Taxonomy" id="1940300"/>
    <lineage>
        <taxon>Eukaryota</taxon>
        <taxon>Fungi</taxon>
        <taxon>Dikarya</taxon>
        <taxon>Basidiomycota</taxon>
        <taxon>Agaricomycotina</taxon>
        <taxon>Agaricomycetes</taxon>
        <taxon>Agaricomycetidae</taxon>
        <taxon>Agaricales</taxon>
        <taxon>Pleurotineae</taxon>
        <taxon>Stephanosporaceae</taxon>
        <taxon>Cristinia</taxon>
    </lineage>
</organism>
<gene>
    <name evidence="2" type="ORF">BXZ70DRAFT_743123</name>
</gene>
<dbReference type="OrthoDB" id="3052633at2759"/>
<accession>A0A8K0XSB9</accession>
<dbReference type="Proteomes" id="UP000813824">
    <property type="component" value="Unassembled WGS sequence"/>
</dbReference>
<reference evidence="2" key="1">
    <citation type="journal article" date="2021" name="New Phytol.">
        <title>Evolutionary innovations through gain and loss of genes in the ectomycorrhizal Boletales.</title>
        <authorList>
            <person name="Wu G."/>
            <person name="Miyauchi S."/>
            <person name="Morin E."/>
            <person name="Kuo A."/>
            <person name="Drula E."/>
            <person name="Varga T."/>
            <person name="Kohler A."/>
            <person name="Feng B."/>
            <person name="Cao Y."/>
            <person name="Lipzen A."/>
            <person name="Daum C."/>
            <person name="Hundley H."/>
            <person name="Pangilinan J."/>
            <person name="Johnson J."/>
            <person name="Barry K."/>
            <person name="LaButti K."/>
            <person name="Ng V."/>
            <person name="Ahrendt S."/>
            <person name="Min B."/>
            <person name="Choi I.G."/>
            <person name="Park H."/>
            <person name="Plett J.M."/>
            <person name="Magnuson J."/>
            <person name="Spatafora J.W."/>
            <person name="Nagy L.G."/>
            <person name="Henrissat B."/>
            <person name="Grigoriev I.V."/>
            <person name="Yang Z.L."/>
            <person name="Xu J."/>
            <person name="Martin F.M."/>
        </authorList>
    </citation>
    <scope>NUCLEOTIDE SEQUENCE</scope>
    <source>
        <strain evidence="2">KKN 215</strain>
    </source>
</reference>
<dbReference type="EMBL" id="JAEVFJ010000007">
    <property type="protein sequence ID" value="KAH8103621.1"/>
    <property type="molecule type" value="Genomic_DNA"/>
</dbReference>
<comment type="caution">
    <text evidence="2">The sequence shown here is derived from an EMBL/GenBank/DDBJ whole genome shotgun (WGS) entry which is preliminary data.</text>
</comment>
<proteinExistence type="predicted"/>
<feature type="transmembrane region" description="Helical" evidence="1">
    <location>
        <begin position="45"/>
        <end position="66"/>
    </location>
</feature>
<sequence>MVPTITRATVIATDLAVIIAILSTTMQTWTLQSLREMRPALTTIFLRDGIVYFLVMAILNTVNLVLDQAPSLVESQGSNFVAVLDAIGSTVIARFILDLRTASSDAAGPSIGGSMSELRFGQVTVNLAGNIGARMEERSTWLVSANEDLDDEIPACHCPSGVTSGETRDMGYDQVHGDRHFVENPDSFMRATLQLDTQEAGTRAHMVQA</sequence>
<keyword evidence="1" id="KW-0812">Transmembrane</keyword>
<keyword evidence="1" id="KW-0472">Membrane</keyword>
<protein>
    <submittedName>
        <fullName evidence="2">Uncharacterized protein</fullName>
    </submittedName>
</protein>